<dbReference type="EMBL" id="VJWX01000407">
    <property type="protein sequence ID" value="TVT30684.1"/>
    <property type="molecule type" value="Genomic_DNA"/>
</dbReference>
<dbReference type="Proteomes" id="UP000320011">
    <property type="component" value="Unassembled WGS sequence"/>
</dbReference>
<proteinExistence type="predicted"/>
<keyword evidence="1" id="KW-1133">Transmembrane helix</keyword>
<comment type="caution">
    <text evidence="2">The sequence shown here is derived from an EMBL/GenBank/DDBJ whole genome shotgun (WGS) entry which is preliminary data.</text>
</comment>
<feature type="transmembrane region" description="Helical" evidence="1">
    <location>
        <begin position="47"/>
        <end position="70"/>
    </location>
</feature>
<protein>
    <recommendedName>
        <fullName evidence="4">MFS transporter</fullName>
    </recommendedName>
</protein>
<keyword evidence="1" id="KW-0472">Membrane</keyword>
<organism evidence="2 3">
    <name type="scientific">Amycolatopsis rhizosphaerae</name>
    <dbReference type="NCBI Taxonomy" id="2053003"/>
    <lineage>
        <taxon>Bacteria</taxon>
        <taxon>Bacillati</taxon>
        <taxon>Actinomycetota</taxon>
        <taxon>Actinomycetes</taxon>
        <taxon>Pseudonocardiales</taxon>
        <taxon>Pseudonocardiaceae</taxon>
        <taxon>Amycolatopsis</taxon>
    </lineage>
</organism>
<sequence>MPISMAGVAGGALQTGQRIGTAIGTAVLAGVLRAIVDSSHGDYPSGLAVAMLCAEGFILIALVLGIWELFVRRTRGSANRPPSVIVAAPSE</sequence>
<evidence type="ECO:0000313" key="2">
    <source>
        <dbReference type="EMBL" id="TVT30684.1"/>
    </source>
</evidence>
<accession>A0A558B2E2</accession>
<evidence type="ECO:0008006" key="4">
    <source>
        <dbReference type="Google" id="ProtNLM"/>
    </source>
</evidence>
<gene>
    <name evidence="2" type="ORF">FNH05_28935</name>
</gene>
<evidence type="ECO:0000256" key="1">
    <source>
        <dbReference type="SAM" id="Phobius"/>
    </source>
</evidence>
<dbReference type="OrthoDB" id="7375466at2"/>
<dbReference type="AlphaFoldDB" id="A0A558B2E2"/>
<keyword evidence="3" id="KW-1185">Reference proteome</keyword>
<reference evidence="2 3" key="2">
    <citation type="submission" date="2019-08" db="EMBL/GenBank/DDBJ databases">
        <title>Amycolatopsis acidicola sp. nov., isolated from peat swamp forest soil.</title>
        <authorList>
            <person name="Srisuk N."/>
        </authorList>
    </citation>
    <scope>NUCLEOTIDE SEQUENCE [LARGE SCALE GENOMIC DNA]</scope>
    <source>
        <strain evidence="2 3">TBRC 6029</strain>
    </source>
</reference>
<keyword evidence="1" id="KW-0812">Transmembrane</keyword>
<reference evidence="2 3" key="1">
    <citation type="submission" date="2019-07" db="EMBL/GenBank/DDBJ databases">
        <authorList>
            <person name="Duangmal K."/>
            <person name="Teo W.F.A."/>
        </authorList>
    </citation>
    <scope>NUCLEOTIDE SEQUENCE [LARGE SCALE GENOMIC DNA]</scope>
    <source>
        <strain evidence="2 3">TBRC 6029</strain>
    </source>
</reference>
<name>A0A558B2E2_9PSEU</name>
<evidence type="ECO:0000313" key="3">
    <source>
        <dbReference type="Proteomes" id="UP000320011"/>
    </source>
</evidence>